<accession>A0A3S0A5B2</accession>
<name>A0A3S0A5B2_9BACL</name>
<sequence length="99" mass="10414">MLRVLAPYGITNDRLDEVSNFYRYNGRDGALWQHTLATATPIVTDGKVTGATITNPGSGYTSAPTVTITGPDGTVTAKASVAYTQDFTTNGSLTTIALK</sequence>
<dbReference type="AlphaFoldDB" id="A0A3S0A5B2"/>
<reference evidence="1 2" key="1">
    <citation type="submission" date="2018-12" db="EMBL/GenBank/DDBJ databases">
        <title>Bacillus ochoae sp. nov., Paenibacillus whitsoniae sp. nov., Paenibacillus spiritus sp. nov. Isolated from the Mars Exploration Rover during spacecraft assembly.</title>
        <authorList>
            <person name="Seuylemezian A."/>
            <person name="Vaishampayan P."/>
        </authorList>
    </citation>
    <scope>NUCLEOTIDE SEQUENCE [LARGE SCALE GENOMIC DNA]</scope>
    <source>
        <strain evidence="1 2">MER 54</strain>
    </source>
</reference>
<organism evidence="1 2">
    <name type="scientific">Paenibacillus whitsoniae</name>
    <dbReference type="NCBI Taxonomy" id="2496558"/>
    <lineage>
        <taxon>Bacteria</taxon>
        <taxon>Bacillati</taxon>
        <taxon>Bacillota</taxon>
        <taxon>Bacilli</taxon>
        <taxon>Bacillales</taxon>
        <taxon>Paenibacillaceae</taxon>
        <taxon>Paenibacillus</taxon>
    </lineage>
</organism>
<comment type="caution">
    <text evidence="1">The sequence shown here is derived from an EMBL/GenBank/DDBJ whole genome shotgun (WGS) entry which is preliminary data.</text>
</comment>
<gene>
    <name evidence="1" type="ORF">EJQ19_09835</name>
</gene>
<evidence type="ECO:0000313" key="2">
    <source>
        <dbReference type="Proteomes" id="UP000276128"/>
    </source>
</evidence>
<evidence type="ECO:0000313" key="1">
    <source>
        <dbReference type="EMBL" id="RTE09988.1"/>
    </source>
</evidence>
<protein>
    <submittedName>
        <fullName evidence="1">Uncharacterized protein</fullName>
    </submittedName>
</protein>
<dbReference type="OrthoDB" id="214825at2"/>
<dbReference type="Proteomes" id="UP000276128">
    <property type="component" value="Unassembled WGS sequence"/>
</dbReference>
<keyword evidence="2" id="KW-1185">Reference proteome</keyword>
<dbReference type="EMBL" id="RXHU01000024">
    <property type="protein sequence ID" value="RTE09988.1"/>
    <property type="molecule type" value="Genomic_DNA"/>
</dbReference>
<dbReference type="RefSeq" id="WP_126141032.1">
    <property type="nucleotide sequence ID" value="NZ_RXHU01000024.1"/>
</dbReference>
<proteinExistence type="predicted"/>